<accession>A0A172TPD9</accession>
<proteinExistence type="evidence at transcript level"/>
<sequence length="74" mass="8206">MLITLRQAVLQKVQDKSNEDIQDMINNSVDASEQALPGLGVMFETIWKHCGPEKQAELVGLLQEHIPAAAEVHK</sequence>
<dbReference type="InterPro" id="IPR017525">
    <property type="entry name" value="SspI"/>
</dbReference>
<name>A0A172TPD9_9BACL</name>
<evidence type="ECO:0000313" key="3">
    <source>
        <dbReference type="EMBL" id="ANE48613.1"/>
    </source>
</evidence>
<evidence type="ECO:0000313" key="4">
    <source>
        <dbReference type="Proteomes" id="UP000076927"/>
    </source>
</evidence>
<dbReference type="OrthoDB" id="2453696at2"/>
<dbReference type="GO" id="GO:0030435">
    <property type="term" value="P:sporulation resulting in formation of a cellular spore"/>
    <property type="evidence" value="ECO:0007669"/>
    <property type="project" value="UniProtKB-KW"/>
</dbReference>
<reference evidence="3 4" key="1">
    <citation type="submission" date="2015-01" db="EMBL/GenBank/DDBJ databases">
        <title>Paenibacillus swuensis/DY6/whole genome sequencing.</title>
        <authorList>
            <person name="Kim M.K."/>
            <person name="Srinivasan S."/>
            <person name="Lee J.-J."/>
        </authorList>
    </citation>
    <scope>NUCLEOTIDE SEQUENCE [LARGE SCALE GENOMIC DNA]</scope>
    <source>
        <strain evidence="3 4">DY6</strain>
    </source>
</reference>
<dbReference type="HAMAP" id="MF_00669">
    <property type="entry name" value="SspI"/>
    <property type="match status" value="1"/>
</dbReference>
<dbReference type="STRING" id="1178515.SY83_00590"/>
<keyword evidence="4" id="KW-1185">Reference proteome</keyword>
<organism evidence="3 4">
    <name type="scientific">Paenibacillus swuensis</name>
    <dbReference type="NCBI Taxonomy" id="1178515"/>
    <lineage>
        <taxon>Bacteria</taxon>
        <taxon>Bacillati</taxon>
        <taxon>Bacillota</taxon>
        <taxon>Bacilli</taxon>
        <taxon>Bacillales</taxon>
        <taxon>Paenibacillaceae</taxon>
        <taxon>Paenibacillus</taxon>
    </lineage>
</organism>
<dbReference type="GO" id="GO:0030436">
    <property type="term" value="P:asexual sporulation"/>
    <property type="evidence" value="ECO:0007669"/>
    <property type="project" value="UniProtKB-UniRule"/>
</dbReference>
<dbReference type="PATRIC" id="fig|1178515.4.peg.107"/>
<protein>
    <recommendedName>
        <fullName evidence="2">Small, acid-soluble spore protein I</fullName>
        <shortName evidence="2">SASP I</shortName>
    </recommendedName>
</protein>
<comment type="induction">
    <text evidence="2">Expressed only in the forespore compartment of sporulating cells.</text>
</comment>
<comment type="similarity">
    <text evidence="2">Belongs to the SspI family.</text>
</comment>
<dbReference type="AlphaFoldDB" id="A0A172TPD9"/>
<gene>
    <name evidence="2" type="primary">sspI</name>
    <name evidence="3" type="ORF">SY83_00590</name>
</gene>
<comment type="subcellular location">
    <subcellularLocation>
        <location evidence="2">Spore core</location>
    </subcellularLocation>
</comment>
<dbReference type="KEGG" id="pswu:SY83_00590"/>
<dbReference type="EMBL" id="CP011388">
    <property type="protein sequence ID" value="ANE48613.1"/>
    <property type="molecule type" value="Genomic_DNA"/>
</dbReference>
<keyword evidence="1 2" id="KW-0749">Sporulation</keyword>
<dbReference type="Proteomes" id="UP000076927">
    <property type="component" value="Chromosome"/>
</dbReference>
<evidence type="ECO:0000256" key="1">
    <source>
        <dbReference type="ARBA" id="ARBA00022969"/>
    </source>
</evidence>
<evidence type="ECO:0000256" key="2">
    <source>
        <dbReference type="HAMAP-Rule" id="MF_00669"/>
    </source>
</evidence>
<dbReference type="Pfam" id="PF14098">
    <property type="entry name" value="SSPI"/>
    <property type="match status" value="1"/>
</dbReference>
<dbReference type="NCBIfam" id="TIGR03092">
    <property type="entry name" value="SASP_sspI"/>
    <property type="match status" value="1"/>
</dbReference>